<name>A0A0F9FVQ8_9ZZZZ</name>
<reference evidence="2" key="1">
    <citation type="journal article" date="2015" name="Nature">
        <title>Complex archaea that bridge the gap between prokaryotes and eukaryotes.</title>
        <authorList>
            <person name="Spang A."/>
            <person name="Saw J.H."/>
            <person name="Jorgensen S.L."/>
            <person name="Zaremba-Niedzwiedzka K."/>
            <person name="Martijn J."/>
            <person name="Lind A.E."/>
            <person name="van Eijk R."/>
            <person name="Schleper C."/>
            <person name="Guy L."/>
            <person name="Ettema T.J."/>
        </authorList>
    </citation>
    <scope>NUCLEOTIDE SEQUENCE</scope>
</reference>
<evidence type="ECO:0000313" key="2">
    <source>
        <dbReference type="EMBL" id="KKL61425.1"/>
    </source>
</evidence>
<dbReference type="EMBL" id="LAZR01028823">
    <property type="protein sequence ID" value="KKL61425.1"/>
    <property type="molecule type" value="Genomic_DNA"/>
</dbReference>
<accession>A0A0F9FVQ8</accession>
<comment type="caution">
    <text evidence="2">The sequence shown here is derived from an EMBL/GenBank/DDBJ whole genome shotgun (WGS) entry which is preliminary data.</text>
</comment>
<feature type="non-terminal residue" evidence="2">
    <location>
        <position position="290"/>
    </location>
</feature>
<feature type="compositionally biased region" description="Polar residues" evidence="1">
    <location>
        <begin position="193"/>
        <end position="219"/>
    </location>
</feature>
<dbReference type="AlphaFoldDB" id="A0A0F9FVQ8"/>
<proteinExistence type="predicted"/>
<protein>
    <submittedName>
        <fullName evidence="2">Uncharacterized protein</fullName>
    </submittedName>
</protein>
<organism evidence="2">
    <name type="scientific">marine sediment metagenome</name>
    <dbReference type="NCBI Taxonomy" id="412755"/>
    <lineage>
        <taxon>unclassified sequences</taxon>
        <taxon>metagenomes</taxon>
        <taxon>ecological metagenomes</taxon>
    </lineage>
</organism>
<evidence type="ECO:0000256" key="1">
    <source>
        <dbReference type="SAM" id="MobiDB-lite"/>
    </source>
</evidence>
<sequence length="290" mass="33192">MQKTDYIYMIADNIMVYQINLPTELQGDKLNEHLNIFDEKYLKIVAGFDKNFLEHFLIISKGKKQEDFADVLEKMEKISLMISPTGNLSYLHDNQIQYILTKLGSLKANGIQEEIISKIADEQIEKEFGTGSGLSTTLENQLSSAAFYLQSIGYNKQEIQEKFNEVRQDPSKLDTLFTLTPKEIMSLPPEIQHMSNPPSRGQSVPSAQQTSSANSSLSQNGIEHHIQSIQHELTGERAKKVVEIMGLIKAHVKEKMTANYEKVFRQIHPDRLNRAFKMLKTTRRKSKRMD</sequence>
<feature type="region of interest" description="Disordered" evidence="1">
    <location>
        <begin position="189"/>
        <end position="219"/>
    </location>
</feature>
<gene>
    <name evidence="2" type="ORF">LCGC14_2195410</name>
</gene>